<evidence type="ECO:0000313" key="2">
    <source>
        <dbReference type="Proteomes" id="UP000515779"/>
    </source>
</evidence>
<accession>A0A7D4YUP8</accession>
<name>A0A7D4YUP8_9CAUD</name>
<dbReference type="Proteomes" id="UP000515779">
    <property type="component" value="Segment"/>
</dbReference>
<protein>
    <submittedName>
        <fullName evidence="1">Uncharacterized protein</fullName>
    </submittedName>
</protein>
<proteinExistence type="predicted"/>
<reference evidence="1 2" key="1">
    <citation type="submission" date="2019-09" db="EMBL/GenBank/DDBJ databases">
        <authorList>
            <person name="Lin J."/>
            <person name="Cucic S."/>
            <person name="Klem A."/>
            <person name="Kropinski A."/>
            <person name="Anany H."/>
        </authorList>
    </citation>
    <scope>NUCLEOTIDE SEQUENCE [LARGE SCALE GENOMIC DNA]</scope>
</reference>
<dbReference type="EMBL" id="MN445185">
    <property type="protein sequence ID" value="QKN85849.1"/>
    <property type="molecule type" value="Genomic_DNA"/>
</dbReference>
<sequence length="145" mass="16779">MEKTSDSSTTANASQTNDIVRLVLIDHIASTAYVRILNDPSDIMFSMYDVNTGLKHIILCMLEYMIPTFTEHGTWDVETVSLIVRCYRPRSHSREIHTIASHVHRAICEEMGIPPKGYRYHYNQADRILRFIPRKVTDVYDDGLY</sequence>
<organism evidence="1 2">
    <name type="scientific">Escherichia phage vB_EcoM_EC001</name>
    <dbReference type="NCBI Taxonomy" id="2739754"/>
    <lineage>
        <taxon>Viruses</taxon>
        <taxon>Duplodnaviria</taxon>
        <taxon>Heunggongvirae</taxon>
        <taxon>Uroviricota</taxon>
        <taxon>Caudoviricetes</taxon>
        <taxon>Chimalliviridae</taxon>
        <taxon>Seoulvirus</taxon>
        <taxon>Seoulvirus SPN3US</taxon>
    </lineage>
</organism>
<gene>
    <name evidence="1" type="ORF">ACEC001_0120</name>
</gene>
<evidence type="ECO:0000313" key="1">
    <source>
        <dbReference type="EMBL" id="QKN85849.1"/>
    </source>
</evidence>